<feature type="region of interest" description="Disordered" evidence="1">
    <location>
        <begin position="89"/>
        <end position="113"/>
    </location>
</feature>
<reference evidence="2" key="1">
    <citation type="submission" date="2023-04" db="EMBL/GenBank/DDBJ databases">
        <authorList>
            <consortium name="ELIXIR-Norway"/>
        </authorList>
    </citation>
    <scope>NUCLEOTIDE SEQUENCE [LARGE SCALE GENOMIC DNA]</scope>
</reference>
<gene>
    <name evidence="2" type="ORF">MRATA1EN1_LOCUS7439</name>
</gene>
<dbReference type="Proteomes" id="UP001176941">
    <property type="component" value="Chromosome 17"/>
</dbReference>
<evidence type="ECO:0000313" key="2">
    <source>
        <dbReference type="EMBL" id="CAI9158477.1"/>
    </source>
</evidence>
<dbReference type="EMBL" id="OX459953">
    <property type="protein sequence ID" value="CAI9158477.1"/>
    <property type="molecule type" value="Genomic_DNA"/>
</dbReference>
<sequence length="113" mass="12120">MTILIPVESQAGWASKIVFKVKRCVSCSITQSCLTLCNPRVCGPPGSSVQGIPQARILEWVAISFSGNFLYPRIEPTSPALGGKSFTIEPPGKPQGEKTHKLKITLGNPLNCP</sequence>
<protein>
    <submittedName>
        <fullName evidence="2">Uncharacterized protein</fullName>
    </submittedName>
</protein>
<organism evidence="2 3">
    <name type="scientific">Rangifer tarandus platyrhynchus</name>
    <name type="common">Svalbard reindeer</name>
    <dbReference type="NCBI Taxonomy" id="3082113"/>
    <lineage>
        <taxon>Eukaryota</taxon>
        <taxon>Metazoa</taxon>
        <taxon>Chordata</taxon>
        <taxon>Craniata</taxon>
        <taxon>Vertebrata</taxon>
        <taxon>Euteleostomi</taxon>
        <taxon>Mammalia</taxon>
        <taxon>Eutheria</taxon>
        <taxon>Laurasiatheria</taxon>
        <taxon>Artiodactyla</taxon>
        <taxon>Ruminantia</taxon>
        <taxon>Pecora</taxon>
        <taxon>Cervidae</taxon>
        <taxon>Odocoileinae</taxon>
        <taxon>Rangifer</taxon>
    </lineage>
</organism>
<keyword evidence="3" id="KW-1185">Reference proteome</keyword>
<proteinExistence type="predicted"/>
<evidence type="ECO:0000256" key="1">
    <source>
        <dbReference type="SAM" id="MobiDB-lite"/>
    </source>
</evidence>
<name>A0ABN8YA67_RANTA</name>
<evidence type="ECO:0000313" key="3">
    <source>
        <dbReference type="Proteomes" id="UP001176941"/>
    </source>
</evidence>
<accession>A0ABN8YA67</accession>